<dbReference type="InterPro" id="IPR011990">
    <property type="entry name" value="TPR-like_helical_dom_sf"/>
</dbReference>
<reference evidence="1 2" key="1">
    <citation type="submission" date="2019-09" db="EMBL/GenBank/DDBJ databases">
        <title>Goodfellowia gen. nov., a new genus of the Pseudonocardineae related to Actinoalloteichus, containing Goodfellowia coeruleoviolacea gen. nov., comb. nov. gen. nov., comb. nov.</title>
        <authorList>
            <person name="Labeda D."/>
        </authorList>
    </citation>
    <scope>NUCLEOTIDE SEQUENCE [LARGE SCALE GENOMIC DNA]</scope>
    <source>
        <strain evidence="1 2">AN110305</strain>
    </source>
</reference>
<sequence length="319" mass="34584">MPSGDIPQLLQQLQASSVDNSSLHGVMLTVEKLCSEYAYTPTEQLLTEGRAWLVRLVQLIQQPMTLAQRREVQVQAGWLALLVACVQYDIGDARTAEVTRRHALSLGGEAGHATIQGWAYEISAWQALTSGNYRGVLTAAQAGAAVAGRHGVSVQLAAQEAKALARMGDSKAALEALDRGRRLLEPMEYPTNIGNHFVVDPAKYDFYAMDVYRHLSSDDAAAEQLAREVLAAGVDWDGSERSVMRNAEARITLGTVTARRGDIDGAIEWGIKAISTDRKSLPSLLMVARDLTGAINKAAPDSPQVIEFTEQLHDLGGHR</sequence>
<accession>A0A5B2WBQ3</accession>
<dbReference type="Proteomes" id="UP000323454">
    <property type="component" value="Unassembled WGS sequence"/>
</dbReference>
<comment type="caution">
    <text evidence="1">The sequence shown here is derived from an EMBL/GenBank/DDBJ whole genome shotgun (WGS) entry which is preliminary data.</text>
</comment>
<dbReference type="Gene3D" id="1.25.40.10">
    <property type="entry name" value="Tetratricopeptide repeat domain"/>
    <property type="match status" value="1"/>
</dbReference>
<name>A0A5B2WBQ3_9PSEU</name>
<dbReference type="AlphaFoldDB" id="A0A5B2WBQ3"/>
<evidence type="ECO:0000313" key="1">
    <source>
        <dbReference type="EMBL" id="KAA2248695.1"/>
    </source>
</evidence>
<reference evidence="1 2" key="2">
    <citation type="submission" date="2019-09" db="EMBL/GenBank/DDBJ databases">
        <authorList>
            <person name="Jin C."/>
        </authorList>
    </citation>
    <scope>NUCLEOTIDE SEQUENCE [LARGE SCALE GENOMIC DNA]</scope>
    <source>
        <strain evidence="1 2">AN110305</strain>
    </source>
</reference>
<dbReference type="OrthoDB" id="3213425at2"/>
<gene>
    <name evidence="1" type="ORF">F0L68_39790</name>
</gene>
<protein>
    <submittedName>
        <fullName evidence="1">Uncharacterized protein</fullName>
    </submittedName>
</protein>
<keyword evidence="2" id="KW-1185">Reference proteome</keyword>
<evidence type="ECO:0000313" key="2">
    <source>
        <dbReference type="Proteomes" id="UP000323454"/>
    </source>
</evidence>
<dbReference type="EMBL" id="VUOB01000105">
    <property type="protein sequence ID" value="KAA2248695.1"/>
    <property type="molecule type" value="Genomic_DNA"/>
</dbReference>
<proteinExistence type="predicted"/>
<organism evidence="1 2">
    <name type="scientific">Solihabitans fulvus</name>
    <dbReference type="NCBI Taxonomy" id="1892852"/>
    <lineage>
        <taxon>Bacteria</taxon>
        <taxon>Bacillati</taxon>
        <taxon>Actinomycetota</taxon>
        <taxon>Actinomycetes</taxon>
        <taxon>Pseudonocardiales</taxon>
        <taxon>Pseudonocardiaceae</taxon>
        <taxon>Solihabitans</taxon>
    </lineage>
</organism>